<reference evidence="2" key="3">
    <citation type="submission" date="2023-05" db="EMBL/GenBank/DDBJ databases">
        <authorList>
            <person name="Smith C.H."/>
        </authorList>
    </citation>
    <scope>NUCLEOTIDE SEQUENCE</scope>
    <source>
        <strain evidence="2">CHS0354</strain>
        <tissue evidence="2">Mantle</tissue>
    </source>
</reference>
<reference evidence="2" key="1">
    <citation type="journal article" date="2021" name="Genome Biol. Evol.">
        <title>A High-Quality Reference Genome for a Parasitic Bivalve with Doubly Uniparental Inheritance (Bivalvia: Unionida).</title>
        <authorList>
            <person name="Smith C.H."/>
        </authorList>
    </citation>
    <scope>NUCLEOTIDE SEQUENCE</scope>
    <source>
        <strain evidence="2">CHS0354</strain>
    </source>
</reference>
<reference evidence="2" key="2">
    <citation type="journal article" date="2021" name="Genome Biol. Evol.">
        <title>Developing a high-quality reference genome for a parasitic bivalve with doubly uniparental inheritance (Bivalvia: Unionida).</title>
        <authorList>
            <person name="Smith C.H."/>
        </authorList>
    </citation>
    <scope>NUCLEOTIDE SEQUENCE</scope>
    <source>
        <strain evidence="2">CHS0354</strain>
        <tissue evidence="2">Mantle</tissue>
    </source>
</reference>
<keyword evidence="3" id="KW-1185">Reference proteome</keyword>
<name>A0AAE0T2R8_9BIVA</name>
<feature type="chain" id="PRO_5042131214" evidence="1">
    <location>
        <begin position="24"/>
        <end position="189"/>
    </location>
</feature>
<feature type="signal peptide" evidence="1">
    <location>
        <begin position="1"/>
        <end position="23"/>
    </location>
</feature>
<evidence type="ECO:0000313" key="3">
    <source>
        <dbReference type="Proteomes" id="UP001195483"/>
    </source>
</evidence>
<comment type="caution">
    <text evidence="2">The sequence shown here is derived from an EMBL/GenBank/DDBJ whole genome shotgun (WGS) entry which is preliminary data.</text>
</comment>
<dbReference type="Proteomes" id="UP001195483">
    <property type="component" value="Unassembled WGS sequence"/>
</dbReference>
<keyword evidence="1" id="KW-0732">Signal</keyword>
<feature type="non-terminal residue" evidence="2">
    <location>
        <position position="1"/>
    </location>
</feature>
<dbReference type="EMBL" id="JAEAOA010001484">
    <property type="protein sequence ID" value="KAK3602646.1"/>
    <property type="molecule type" value="Genomic_DNA"/>
</dbReference>
<organism evidence="2 3">
    <name type="scientific">Potamilus streckersoni</name>
    <dbReference type="NCBI Taxonomy" id="2493646"/>
    <lineage>
        <taxon>Eukaryota</taxon>
        <taxon>Metazoa</taxon>
        <taxon>Spiralia</taxon>
        <taxon>Lophotrochozoa</taxon>
        <taxon>Mollusca</taxon>
        <taxon>Bivalvia</taxon>
        <taxon>Autobranchia</taxon>
        <taxon>Heteroconchia</taxon>
        <taxon>Palaeoheterodonta</taxon>
        <taxon>Unionida</taxon>
        <taxon>Unionoidea</taxon>
        <taxon>Unionidae</taxon>
        <taxon>Ambleminae</taxon>
        <taxon>Lampsilini</taxon>
        <taxon>Potamilus</taxon>
    </lineage>
</organism>
<accession>A0AAE0T2R8</accession>
<gene>
    <name evidence="2" type="ORF">CHS0354_024968</name>
</gene>
<sequence>GNTKMYKLLLGLFMIIAPYCVQSQDMINQKIDVVDDDQSFSLSDILMQRSEENYEFTAGNTRCKTKCKPEPLGHIICSTDYSWGYCCTGECVPYMDKMRCKSGIHFVRCGIAGNRTAKGTPCLPSHHCGIHEEYYIFNPDYYWCYTTSSKRWGFCCRPGSKCTYTNWWYGNQCNYAYSSYSHKYSKCVS</sequence>
<protein>
    <submittedName>
        <fullName evidence="2">Uncharacterized protein</fullName>
    </submittedName>
</protein>
<evidence type="ECO:0000313" key="2">
    <source>
        <dbReference type="EMBL" id="KAK3602646.1"/>
    </source>
</evidence>
<dbReference type="AlphaFoldDB" id="A0AAE0T2R8"/>
<proteinExistence type="predicted"/>
<evidence type="ECO:0000256" key="1">
    <source>
        <dbReference type="SAM" id="SignalP"/>
    </source>
</evidence>